<evidence type="ECO:0000313" key="3">
    <source>
        <dbReference type="EMBL" id="CAG8635903.1"/>
    </source>
</evidence>
<name>A0A9N9DI45_FUNMO</name>
<dbReference type="Proteomes" id="UP000789375">
    <property type="component" value="Unassembled WGS sequence"/>
</dbReference>
<feature type="compositionally biased region" description="Basic and acidic residues" evidence="1">
    <location>
        <begin position="215"/>
        <end position="231"/>
    </location>
</feature>
<dbReference type="EMBL" id="CAJVPP010003732">
    <property type="protein sequence ID" value="CAG8635903.1"/>
    <property type="molecule type" value="Genomic_DNA"/>
</dbReference>
<accession>A0A9N9DI45</accession>
<gene>
    <name evidence="3" type="ORF">FMOSSE_LOCUS10733</name>
</gene>
<dbReference type="CDD" id="cd09917">
    <property type="entry name" value="F-box_SF"/>
    <property type="match status" value="1"/>
</dbReference>
<dbReference type="InterPro" id="IPR001810">
    <property type="entry name" value="F-box_dom"/>
</dbReference>
<proteinExistence type="predicted"/>
<dbReference type="SMART" id="SM00256">
    <property type="entry name" value="FBOX"/>
    <property type="match status" value="1"/>
</dbReference>
<dbReference type="InterPro" id="IPR036047">
    <property type="entry name" value="F-box-like_dom_sf"/>
</dbReference>
<dbReference type="AlphaFoldDB" id="A0A9N9DI45"/>
<keyword evidence="4" id="KW-1185">Reference proteome</keyword>
<comment type="caution">
    <text evidence="3">The sequence shown here is derived from an EMBL/GenBank/DDBJ whole genome shotgun (WGS) entry which is preliminary data.</text>
</comment>
<organism evidence="3 4">
    <name type="scientific">Funneliformis mosseae</name>
    <name type="common">Endomycorrhizal fungus</name>
    <name type="synonym">Glomus mosseae</name>
    <dbReference type="NCBI Taxonomy" id="27381"/>
    <lineage>
        <taxon>Eukaryota</taxon>
        <taxon>Fungi</taxon>
        <taxon>Fungi incertae sedis</taxon>
        <taxon>Mucoromycota</taxon>
        <taxon>Glomeromycotina</taxon>
        <taxon>Glomeromycetes</taxon>
        <taxon>Glomerales</taxon>
        <taxon>Glomeraceae</taxon>
        <taxon>Funneliformis</taxon>
    </lineage>
</organism>
<evidence type="ECO:0000313" key="4">
    <source>
        <dbReference type="Proteomes" id="UP000789375"/>
    </source>
</evidence>
<sequence>MKPYSPRKKKLKFEFSEIQMATTTSLTPSVPNHHIPVAVTIPPEIFIKICEHLPPSDLLVLTGVCRRFRGFLCSPESSITQDIWRTSRVNFLPSLQLPPPDGMYEEEYIRFGKLLTNCQYCLTKKTVKVYWQFRVRCCQECLSKNTTPIVFSKTYEWMNDSVLSGLAYVRHNNQVLFWYPDVKSSYKEFEAISGNKYLEWVEKRKESRIKIMDDASQRDHAAASAEEEKNKQNGAAADTTQSIAASVGALDVDPRQYALSQIRITGTRSSVSSAVSALQHFPHIDTLDIMIMDSP</sequence>
<reference evidence="3" key="1">
    <citation type="submission" date="2021-06" db="EMBL/GenBank/DDBJ databases">
        <authorList>
            <person name="Kallberg Y."/>
            <person name="Tangrot J."/>
            <person name="Rosling A."/>
        </authorList>
    </citation>
    <scope>NUCLEOTIDE SEQUENCE</scope>
    <source>
        <strain evidence="3">87-6 pot B 2015</strain>
    </source>
</reference>
<evidence type="ECO:0000259" key="2">
    <source>
        <dbReference type="PROSITE" id="PS50181"/>
    </source>
</evidence>
<protein>
    <submittedName>
        <fullName evidence="3">4823_t:CDS:1</fullName>
    </submittedName>
</protein>
<dbReference type="Pfam" id="PF12937">
    <property type="entry name" value="F-box-like"/>
    <property type="match status" value="1"/>
</dbReference>
<evidence type="ECO:0000256" key="1">
    <source>
        <dbReference type="SAM" id="MobiDB-lite"/>
    </source>
</evidence>
<dbReference type="Gene3D" id="1.20.1280.50">
    <property type="match status" value="1"/>
</dbReference>
<feature type="region of interest" description="Disordered" evidence="1">
    <location>
        <begin position="215"/>
        <end position="237"/>
    </location>
</feature>
<dbReference type="PROSITE" id="PS50181">
    <property type="entry name" value="FBOX"/>
    <property type="match status" value="1"/>
</dbReference>
<dbReference type="SUPFAM" id="SSF81383">
    <property type="entry name" value="F-box domain"/>
    <property type="match status" value="1"/>
</dbReference>
<feature type="domain" description="F-box" evidence="2">
    <location>
        <begin position="35"/>
        <end position="87"/>
    </location>
</feature>